<dbReference type="EMBL" id="JBHSFV010000003">
    <property type="protein sequence ID" value="MFC4633660.1"/>
    <property type="molecule type" value="Genomic_DNA"/>
</dbReference>
<dbReference type="InterPro" id="IPR038726">
    <property type="entry name" value="PDDEXK_AddAB-type"/>
</dbReference>
<dbReference type="RefSeq" id="WP_379977880.1">
    <property type="nucleotide sequence ID" value="NZ_JBHSFV010000003.1"/>
</dbReference>
<dbReference type="SUPFAM" id="SSF52540">
    <property type="entry name" value="P-loop containing nucleoside triphosphate hydrolases"/>
    <property type="match status" value="1"/>
</dbReference>
<organism evidence="2 3">
    <name type="scientific">Dokdonia ponticola</name>
    <dbReference type="NCBI Taxonomy" id="2041041"/>
    <lineage>
        <taxon>Bacteria</taxon>
        <taxon>Pseudomonadati</taxon>
        <taxon>Bacteroidota</taxon>
        <taxon>Flavobacteriia</taxon>
        <taxon>Flavobacteriales</taxon>
        <taxon>Flavobacteriaceae</taxon>
        <taxon>Dokdonia</taxon>
    </lineage>
</organism>
<dbReference type="Gene3D" id="3.90.320.10">
    <property type="match status" value="1"/>
</dbReference>
<proteinExistence type="predicted"/>
<protein>
    <submittedName>
        <fullName evidence="2">PD-(D/E)XK nuclease family protein</fullName>
    </submittedName>
</protein>
<dbReference type="Proteomes" id="UP001596043">
    <property type="component" value="Unassembled WGS sequence"/>
</dbReference>
<feature type="domain" description="PD-(D/E)XK endonuclease-like" evidence="1">
    <location>
        <begin position="639"/>
        <end position="861"/>
    </location>
</feature>
<reference evidence="3" key="1">
    <citation type="journal article" date="2019" name="Int. J. Syst. Evol. Microbiol.">
        <title>The Global Catalogue of Microorganisms (GCM) 10K type strain sequencing project: providing services to taxonomists for standard genome sequencing and annotation.</title>
        <authorList>
            <consortium name="The Broad Institute Genomics Platform"/>
            <consortium name="The Broad Institute Genome Sequencing Center for Infectious Disease"/>
            <person name="Wu L."/>
            <person name="Ma J."/>
        </authorList>
    </citation>
    <scope>NUCLEOTIDE SEQUENCE [LARGE SCALE GENOMIC DNA]</scope>
    <source>
        <strain evidence="3">YJ-61-S</strain>
    </source>
</reference>
<name>A0ABV9HVA6_9FLAO</name>
<dbReference type="InterPro" id="IPR027417">
    <property type="entry name" value="P-loop_NTPase"/>
</dbReference>
<evidence type="ECO:0000259" key="1">
    <source>
        <dbReference type="Pfam" id="PF12705"/>
    </source>
</evidence>
<dbReference type="InterPro" id="IPR011604">
    <property type="entry name" value="PDDEXK-like_dom_sf"/>
</dbReference>
<keyword evidence="3" id="KW-1185">Reference proteome</keyword>
<gene>
    <name evidence="2" type="ORF">ACFO3O_07060</name>
</gene>
<dbReference type="SUPFAM" id="SSF52980">
    <property type="entry name" value="Restriction endonuclease-like"/>
    <property type="match status" value="1"/>
</dbReference>
<sequence length="911" mass="105071">MQSFIEDVITSCIEEYDDLSSVAFIVPSRRAGSFLRTNIAKHLEKSIFSPEIYSIEEFISYLSGLKQASQTDQVFALYQAYLKITPPKDKESFSIFYGWAQTILGDFNEIDRYLVDHVSFFDYLSAIQDLNHWSKQQETTSLVKNYLKFWKLLPEYYQLFTSILLEANTAHQGLIYRKAAEDIEHYIENNTTKKHVFLGFNALNTSEQHLIQALLATGNSKIYWDAEKHFIENTAHEASLFMREHQKKWPYFKTHPFETVYTHYTKKKEITITEVTQGLQLAKYIGNHLATYSQEQLNETVLVLGDETLLLPIINALPKNIKNINVTMGIPLRQTPLASLFEHFFTLKKEHNQKGFYYKNVITLLQQPLIQKLLLEQAEQIIHTIQQVNTIYINKTDLQEMLALTTLPESLVILFEIWEDNPVKAIDNCLSLIYILKNTLDPSQDALNLEYLYGFYKTFNKLVTLNNTYSYIEDIPTFIRFYRDTISSETIDLQGDPHQGLQIMGMLESRLLDFKHVIITSLNEGILPAGKSTNSYIPYDLKYIHKLPTYQEKDAVYAYHFYRLLHRSEHIHLVYTSATEGIGTTEKSRFLLQLELEGIHSIHQIVATPAVAMNTLPVQSIHKTAEVIQQLKKLFASGLSPSSLSTYLRNPLEFYYKYVLGIQELDEVEEIVAANTMGTIIHNALEYVYTPYVNTMLTVAHIEAIETKIEPVVKAQFDQIFKSMNLSRGKNLIIYEVIQRYLMNFLAFEKQCIQQGDRIQIIQLEQQLKTPLVAAQLPFPTHLKGTADRVEIRNDEIRIIDYKSGSVQPADLSITAWEDLLLPEGKYEKAFQVLLYTYMHYKTGGISFPAKAGIISFKKLKNGFMPFKFDKDSNITEDTLLEFEKVLTGLVCEIGSEEVMFKQHTSEIGLN</sequence>
<comment type="caution">
    <text evidence="2">The sequence shown here is derived from an EMBL/GenBank/DDBJ whole genome shotgun (WGS) entry which is preliminary data.</text>
</comment>
<accession>A0ABV9HVA6</accession>
<dbReference type="InterPro" id="IPR011335">
    <property type="entry name" value="Restrct_endonuc-II-like"/>
</dbReference>
<evidence type="ECO:0000313" key="2">
    <source>
        <dbReference type="EMBL" id="MFC4633660.1"/>
    </source>
</evidence>
<evidence type="ECO:0000313" key="3">
    <source>
        <dbReference type="Proteomes" id="UP001596043"/>
    </source>
</evidence>
<dbReference type="Pfam" id="PF12705">
    <property type="entry name" value="PDDEXK_1"/>
    <property type="match status" value="1"/>
</dbReference>